<dbReference type="AlphaFoldDB" id="A0A922P762"/>
<evidence type="ECO:0000313" key="5">
    <source>
        <dbReference type="EMBL" id="KEQ11096.1"/>
    </source>
</evidence>
<sequence length="359" mass="37619">MSRTWSLAATVALPLLFPPLAASAATIGVVAPTSGPYALLGAQVIAGARAAAEATGDTLVEIGEDCEADAPAAGVAQRLVEADADAAIGFLCGETLTGALPQLATAGIPVITLSVRSNILMEDALREDWPLFRLSPADGDEAERISEIILERWSAEPIALIDDGTIYGRELTSSIRRQIESSGLTPVFVDTYRPGQEQQLALVRRLAQAGARRIIVGGDRNDAAVIARDAAQENVPLQILGGDTMRAADRPVPLPDGAMAVALPDYSALPSAADAATTLRGRGVVPEGYALPAYAAVQIVGQAVSAGGSQPLTEVLLATQFQSAIGTVDFDERHELTRNPLRLQEWRGDRFVAVDVPTE</sequence>
<dbReference type="Gene3D" id="3.40.50.2300">
    <property type="match status" value="2"/>
</dbReference>
<dbReference type="Proteomes" id="UP000052167">
    <property type="component" value="Unassembled WGS sequence"/>
</dbReference>
<dbReference type="OrthoDB" id="8439308at2"/>
<accession>A0A922P762</accession>
<evidence type="ECO:0000256" key="3">
    <source>
        <dbReference type="SAM" id="SignalP"/>
    </source>
</evidence>
<dbReference type="PANTHER" id="PTHR47151">
    <property type="entry name" value="LEU/ILE/VAL-BINDING ABC TRANSPORTER SUBUNIT"/>
    <property type="match status" value="1"/>
</dbReference>
<dbReference type="CDD" id="cd06342">
    <property type="entry name" value="PBP1_ABC_LIVBP-like"/>
    <property type="match status" value="1"/>
</dbReference>
<feature type="domain" description="Leucine-binding protein" evidence="4">
    <location>
        <begin position="26"/>
        <end position="347"/>
    </location>
</feature>
<feature type="chain" id="PRO_5037576288" evidence="3">
    <location>
        <begin position="25"/>
        <end position="359"/>
    </location>
</feature>
<comment type="similarity">
    <text evidence="1">Belongs to the leucine-binding protein family.</text>
</comment>
<dbReference type="SUPFAM" id="SSF53822">
    <property type="entry name" value="Periplasmic binding protein-like I"/>
    <property type="match status" value="1"/>
</dbReference>
<dbReference type="PANTHER" id="PTHR47151:SF2">
    <property type="entry name" value="AMINO ACID BINDING PROTEIN"/>
    <property type="match status" value="1"/>
</dbReference>
<dbReference type="InterPro" id="IPR028081">
    <property type="entry name" value="Leu-bd"/>
</dbReference>
<keyword evidence="2 3" id="KW-0732">Signal</keyword>
<feature type="signal peptide" evidence="3">
    <location>
        <begin position="1"/>
        <end position="24"/>
    </location>
</feature>
<protein>
    <submittedName>
        <fullName evidence="5">Amino acid ABC transporter</fullName>
    </submittedName>
</protein>
<keyword evidence="6" id="KW-1185">Reference proteome</keyword>
<proteinExistence type="inferred from homology"/>
<dbReference type="InterPro" id="IPR028082">
    <property type="entry name" value="Peripla_BP_I"/>
</dbReference>
<reference evidence="5 6" key="1">
    <citation type="submission" date="2014-06" db="EMBL/GenBank/DDBJ databases">
        <title>Rhizobium pelagicum/R2-400B4.</title>
        <authorList>
            <person name="Kimes N.E."/>
            <person name="Lopez-Perez M."/>
        </authorList>
    </citation>
    <scope>NUCLEOTIDE SEQUENCE [LARGE SCALE GENOMIC DNA]</scope>
    <source>
        <strain evidence="5 6">R2-400B4</strain>
    </source>
</reference>
<evidence type="ECO:0000256" key="2">
    <source>
        <dbReference type="ARBA" id="ARBA00022729"/>
    </source>
</evidence>
<dbReference type="Pfam" id="PF13458">
    <property type="entry name" value="Peripla_BP_6"/>
    <property type="match status" value="1"/>
</dbReference>
<evidence type="ECO:0000313" key="6">
    <source>
        <dbReference type="Proteomes" id="UP000052167"/>
    </source>
</evidence>
<organism evidence="5 6">
    <name type="scientific">Pseudorhizobium pelagicum</name>
    <dbReference type="NCBI Taxonomy" id="1509405"/>
    <lineage>
        <taxon>Bacteria</taxon>
        <taxon>Pseudomonadati</taxon>
        <taxon>Pseudomonadota</taxon>
        <taxon>Alphaproteobacteria</taxon>
        <taxon>Hyphomicrobiales</taxon>
        <taxon>Rhizobiaceae</taxon>
        <taxon>Rhizobium/Agrobacterium group</taxon>
        <taxon>Pseudorhizobium</taxon>
    </lineage>
</organism>
<gene>
    <name evidence="5" type="ORF">GV68_02125</name>
</gene>
<dbReference type="EMBL" id="JOKJ01000001">
    <property type="protein sequence ID" value="KEQ11096.1"/>
    <property type="molecule type" value="Genomic_DNA"/>
</dbReference>
<dbReference type="RefSeq" id="WP_037166070.1">
    <property type="nucleotide sequence ID" value="NZ_CAJXID010000003.1"/>
</dbReference>
<evidence type="ECO:0000259" key="4">
    <source>
        <dbReference type="Pfam" id="PF13458"/>
    </source>
</evidence>
<evidence type="ECO:0000256" key="1">
    <source>
        <dbReference type="ARBA" id="ARBA00010062"/>
    </source>
</evidence>
<name>A0A922P762_9HYPH</name>
<comment type="caution">
    <text evidence="5">The sequence shown here is derived from an EMBL/GenBank/DDBJ whole genome shotgun (WGS) entry which is preliminary data.</text>
</comment>